<feature type="region of interest" description="Disordered" evidence="1">
    <location>
        <begin position="1"/>
        <end position="31"/>
    </location>
</feature>
<dbReference type="PROSITE" id="PS50096">
    <property type="entry name" value="IQ"/>
    <property type="match status" value="1"/>
</dbReference>
<feature type="non-terminal residue" evidence="2">
    <location>
        <position position="1"/>
    </location>
</feature>
<dbReference type="AlphaFoldDB" id="A0AAD5A120"/>
<keyword evidence="2" id="KW-0436">Ligase</keyword>
<accession>A0AAD5A120</accession>
<feature type="compositionally biased region" description="Polar residues" evidence="1">
    <location>
        <begin position="1"/>
        <end position="10"/>
    </location>
</feature>
<name>A0AAD5A120_SILAS</name>
<protein>
    <submittedName>
        <fullName evidence="2">Ubiquitin-protein ligase E3B</fullName>
    </submittedName>
</protein>
<evidence type="ECO:0000313" key="2">
    <source>
        <dbReference type="EMBL" id="KAI5607909.1"/>
    </source>
</evidence>
<gene>
    <name evidence="2" type="ORF">C0J50_12373</name>
</gene>
<sequence length="93" mass="10996">MFSATQTSKSEFLDKARLAREERKGQKERERAATQIQALVRRFICRCRLQREIRKEVDEFLTAAETGTTKRNALSIFKITRKLLFIFNKDDKL</sequence>
<organism evidence="2 3">
    <name type="scientific">Silurus asotus</name>
    <name type="common">Amur catfish</name>
    <name type="synonym">Parasilurus asotus</name>
    <dbReference type="NCBI Taxonomy" id="30991"/>
    <lineage>
        <taxon>Eukaryota</taxon>
        <taxon>Metazoa</taxon>
        <taxon>Chordata</taxon>
        <taxon>Craniata</taxon>
        <taxon>Vertebrata</taxon>
        <taxon>Euteleostomi</taxon>
        <taxon>Actinopterygii</taxon>
        <taxon>Neopterygii</taxon>
        <taxon>Teleostei</taxon>
        <taxon>Ostariophysi</taxon>
        <taxon>Siluriformes</taxon>
        <taxon>Siluridae</taxon>
        <taxon>Silurus</taxon>
    </lineage>
</organism>
<comment type="caution">
    <text evidence="2">The sequence shown here is derived from an EMBL/GenBank/DDBJ whole genome shotgun (WGS) entry which is preliminary data.</text>
</comment>
<evidence type="ECO:0000256" key="1">
    <source>
        <dbReference type="SAM" id="MobiDB-lite"/>
    </source>
</evidence>
<reference evidence="2" key="1">
    <citation type="submission" date="2018-07" db="EMBL/GenBank/DDBJ databases">
        <title>Comparative genomics of catfishes provides insights into carnivory and benthic adaptation.</title>
        <authorList>
            <person name="Zhang Y."/>
            <person name="Wang D."/>
            <person name="Peng Z."/>
            <person name="Zheng S."/>
            <person name="Shao F."/>
            <person name="Tao W."/>
        </authorList>
    </citation>
    <scope>NUCLEOTIDE SEQUENCE</scope>
    <source>
        <strain evidence="2">Chongqing</strain>
    </source>
</reference>
<dbReference type="EMBL" id="MU588245">
    <property type="protein sequence ID" value="KAI5607909.1"/>
    <property type="molecule type" value="Genomic_DNA"/>
</dbReference>
<feature type="compositionally biased region" description="Basic and acidic residues" evidence="1">
    <location>
        <begin position="11"/>
        <end position="31"/>
    </location>
</feature>
<dbReference type="InterPro" id="IPR000048">
    <property type="entry name" value="IQ_motif_EF-hand-BS"/>
</dbReference>
<dbReference type="SMART" id="SM00015">
    <property type="entry name" value="IQ"/>
    <property type="match status" value="1"/>
</dbReference>
<proteinExistence type="predicted"/>
<dbReference type="Proteomes" id="UP001205998">
    <property type="component" value="Unassembled WGS sequence"/>
</dbReference>
<evidence type="ECO:0000313" key="3">
    <source>
        <dbReference type="Proteomes" id="UP001205998"/>
    </source>
</evidence>
<keyword evidence="3" id="KW-1185">Reference proteome</keyword>
<dbReference type="GO" id="GO:0016874">
    <property type="term" value="F:ligase activity"/>
    <property type="evidence" value="ECO:0007669"/>
    <property type="project" value="UniProtKB-KW"/>
</dbReference>